<dbReference type="SMART" id="SM00387">
    <property type="entry name" value="HATPase_c"/>
    <property type="match status" value="1"/>
</dbReference>
<dbReference type="CDD" id="cd00075">
    <property type="entry name" value="HATPase"/>
    <property type="match status" value="1"/>
</dbReference>
<gene>
    <name evidence="9" type="primary">kinA_2</name>
    <name evidence="9" type="ORF">ENSA7_45540</name>
</gene>
<evidence type="ECO:0000313" key="9">
    <source>
        <dbReference type="EMBL" id="PRQ05508.1"/>
    </source>
</evidence>
<dbReference type="SMART" id="SM00388">
    <property type="entry name" value="HisKA"/>
    <property type="match status" value="1"/>
</dbReference>
<name>A0A2S9YK86_9BACT</name>
<feature type="transmembrane region" description="Helical" evidence="7">
    <location>
        <begin position="21"/>
        <end position="43"/>
    </location>
</feature>
<sequence>MPFADVRARMGREELYKRRTARLRVYLTVGVSSSVLEWMLLWLGGVEPWRILVLAGMFGLSLLVSILRRSHLPPSAGEFTRFSLVFQTQMAVRLALTGGLYSPMLPALGVMIVQPVIFLGAAEYKYWLGAWMLTLVVIVGLLPTWVTGPVIAGWPYAALVVLALLTAMVIVGEFMRISAHIQERATDAIVALHDERVAEAEAQNRRLQAVGGKVAHELKNPLAAIKGLVQLVARGAHEARTQQRLDVVESEISRMEVILREYLSFSRPLEDLEPEPVDLAALVEQVVVVIAGRAEQAKVRISLETRPVALVGDPRRLKEALLNALANAIEATPPGGGVHVTTNIDGEGGRIEILDTGRGIQPEHLERLGTSFFTTRPDGTGLGVVLVVGVVAQHGGHLHVASEPGRGTRLTIWLPCVPNMPIVAPTTERRQVLTTSTSLRDPKELPE</sequence>
<dbReference type="PROSITE" id="PS50109">
    <property type="entry name" value="HIS_KIN"/>
    <property type="match status" value="1"/>
</dbReference>
<dbReference type="GO" id="GO:0000155">
    <property type="term" value="F:phosphorelay sensor kinase activity"/>
    <property type="evidence" value="ECO:0007669"/>
    <property type="project" value="InterPro"/>
</dbReference>
<dbReference type="PRINTS" id="PR00344">
    <property type="entry name" value="BCTRLSENSOR"/>
</dbReference>
<feature type="transmembrane region" description="Helical" evidence="7">
    <location>
        <begin position="128"/>
        <end position="148"/>
    </location>
</feature>
<evidence type="ECO:0000256" key="4">
    <source>
        <dbReference type="ARBA" id="ARBA00022679"/>
    </source>
</evidence>
<keyword evidence="5 9" id="KW-0418">Kinase</keyword>
<proteinExistence type="predicted"/>
<dbReference type="PANTHER" id="PTHR43711:SF1">
    <property type="entry name" value="HISTIDINE KINASE 1"/>
    <property type="match status" value="1"/>
</dbReference>
<evidence type="ECO:0000256" key="7">
    <source>
        <dbReference type="SAM" id="Phobius"/>
    </source>
</evidence>
<dbReference type="EC" id="2.7.13.3" evidence="2"/>
<accession>A0A2S9YK86</accession>
<dbReference type="SUPFAM" id="SSF55874">
    <property type="entry name" value="ATPase domain of HSP90 chaperone/DNA topoisomerase II/histidine kinase"/>
    <property type="match status" value="1"/>
</dbReference>
<dbReference type="PANTHER" id="PTHR43711">
    <property type="entry name" value="TWO-COMPONENT HISTIDINE KINASE"/>
    <property type="match status" value="1"/>
</dbReference>
<dbReference type="InterPro" id="IPR050736">
    <property type="entry name" value="Sensor_HK_Regulatory"/>
</dbReference>
<evidence type="ECO:0000313" key="10">
    <source>
        <dbReference type="Proteomes" id="UP000238823"/>
    </source>
</evidence>
<evidence type="ECO:0000256" key="5">
    <source>
        <dbReference type="ARBA" id="ARBA00022777"/>
    </source>
</evidence>
<feature type="domain" description="Histidine kinase" evidence="8">
    <location>
        <begin position="213"/>
        <end position="418"/>
    </location>
</feature>
<organism evidence="9 10">
    <name type="scientific">Enhygromyxa salina</name>
    <dbReference type="NCBI Taxonomy" id="215803"/>
    <lineage>
        <taxon>Bacteria</taxon>
        <taxon>Pseudomonadati</taxon>
        <taxon>Myxococcota</taxon>
        <taxon>Polyangia</taxon>
        <taxon>Nannocystales</taxon>
        <taxon>Nannocystaceae</taxon>
        <taxon>Enhygromyxa</taxon>
    </lineage>
</organism>
<dbReference type="Proteomes" id="UP000238823">
    <property type="component" value="Unassembled WGS sequence"/>
</dbReference>
<dbReference type="AlphaFoldDB" id="A0A2S9YK86"/>
<dbReference type="InterPro" id="IPR005467">
    <property type="entry name" value="His_kinase_dom"/>
</dbReference>
<evidence type="ECO:0000256" key="3">
    <source>
        <dbReference type="ARBA" id="ARBA00022553"/>
    </source>
</evidence>
<comment type="caution">
    <text evidence="9">The sequence shown here is derived from an EMBL/GenBank/DDBJ whole genome shotgun (WGS) entry which is preliminary data.</text>
</comment>
<dbReference type="Pfam" id="PF00512">
    <property type="entry name" value="HisKA"/>
    <property type="match status" value="1"/>
</dbReference>
<evidence type="ECO:0000256" key="1">
    <source>
        <dbReference type="ARBA" id="ARBA00000085"/>
    </source>
</evidence>
<feature type="transmembrane region" description="Helical" evidence="7">
    <location>
        <begin position="102"/>
        <end position="121"/>
    </location>
</feature>
<dbReference type="SUPFAM" id="SSF47384">
    <property type="entry name" value="Homodimeric domain of signal transducing histidine kinase"/>
    <property type="match status" value="1"/>
</dbReference>
<feature type="transmembrane region" description="Helical" evidence="7">
    <location>
        <begin position="154"/>
        <end position="175"/>
    </location>
</feature>
<dbReference type="InterPro" id="IPR004358">
    <property type="entry name" value="Sig_transdc_His_kin-like_C"/>
</dbReference>
<keyword evidence="4 9" id="KW-0808">Transferase</keyword>
<keyword evidence="3" id="KW-0597">Phosphoprotein</keyword>
<dbReference type="InterPro" id="IPR036097">
    <property type="entry name" value="HisK_dim/P_sf"/>
</dbReference>
<reference evidence="9 10" key="1">
    <citation type="submission" date="2018-03" db="EMBL/GenBank/DDBJ databases">
        <title>Draft Genome Sequences of the Obligatory Marine Myxobacteria Enhygromyxa salina SWB007.</title>
        <authorList>
            <person name="Poehlein A."/>
            <person name="Moghaddam J.A."/>
            <person name="Harms H."/>
            <person name="Alanjari M."/>
            <person name="Koenig G.M."/>
            <person name="Daniel R."/>
            <person name="Schaeberle T.F."/>
        </authorList>
    </citation>
    <scope>NUCLEOTIDE SEQUENCE [LARGE SCALE GENOMIC DNA]</scope>
    <source>
        <strain evidence="9 10">SWB007</strain>
    </source>
</reference>
<comment type="catalytic activity">
    <reaction evidence="1">
        <text>ATP + protein L-histidine = ADP + protein N-phospho-L-histidine.</text>
        <dbReference type="EC" id="2.7.13.3"/>
    </reaction>
</comment>
<keyword evidence="7" id="KW-0812">Transmembrane</keyword>
<dbReference type="EMBL" id="PVNL01000093">
    <property type="protein sequence ID" value="PRQ05508.1"/>
    <property type="molecule type" value="Genomic_DNA"/>
</dbReference>
<keyword evidence="6" id="KW-0902">Two-component regulatory system</keyword>
<dbReference type="Gene3D" id="3.30.565.10">
    <property type="entry name" value="Histidine kinase-like ATPase, C-terminal domain"/>
    <property type="match status" value="1"/>
</dbReference>
<dbReference type="CDD" id="cd00082">
    <property type="entry name" value="HisKA"/>
    <property type="match status" value="1"/>
</dbReference>
<dbReference type="InterPro" id="IPR003661">
    <property type="entry name" value="HisK_dim/P_dom"/>
</dbReference>
<protein>
    <recommendedName>
        <fullName evidence="2">histidine kinase</fullName>
        <ecNumber evidence="2">2.7.13.3</ecNumber>
    </recommendedName>
</protein>
<dbReference type="Pfam" id="PF02518">
    <property type="entry name" value="HATPase_c"/>
    <property type="match status" value="1"/>
</dbReference>
<evidence type="ECO:0000256" key="6">
    <source>
        <dbReference type="ARBA" id="ARBA00023012"/>
    </source>
</evidence>
<dbReference type="Gene3D" id="1.10.287.130">
    <property type="match status" value="1"/>
</dbReference>
<dbReference type="InterPro" id="IPR003594">
    <property type="entry name" value="HATPase_dom"/>
</dbReference>
<keyword evidence="7" id="KW-0472">Membrane</keyword>
<feature type="transmembrane region" description="Helical" evidence="7">
    <location>
        <begin position="49"/>
        <end position="67"/>
    </location>
</feature>
<dbReference type="InterPro" id="IPR036890">
    <property type="entry name" value="HATPase_C_sf"/>
</dbReference>
<keyword evidence="7" id="KW-1133">Transmembrane helix</keyword>
<evidence type="ECO:0000256" key="2">
    <source>
        <dbReference type="ARBA" id="ARBA00012438"/>
    </source>
</evidence>
<evidence type="ECO:0000259" key="8">
    <source>
        <dbReference type="PROSITE" id="PS50109"/>
    </source>
</evidence>